<proteinExistence type="predicted"/>
<keyword evidence="2" id="KW-1185">Reference proteome</keyword>
<evidence type="ECO:0000313" key="1">
    <source>
        <dbReference type="EMBL" id="KAK9130409.1"/>
    </source>
</evidence>
<dbReference type="Proteomes" id="UP001417504">
    <property type="component" value="Unassembled WGS sequence"/>
</dbReference>
<evidence type="ECO:0000313" key="2">
    <source>
        <dbReference type="Proteomes" id="UP001417504"/>
    </source>
</evidence>
<name>A0AAP0JA95_9MAGN</name>
<accession>A0AAP0JA95</accession>
<gene>
    <name evidence="1" type="ORF">Sjap_010896</name>
</gene>
<organism evidence="1 2">
    <name type="scientific">Stephania japonica</name>
    <dbReference type="NCBI Taxonomy" id="461633"/>
    <lineage>
        <taxon>Eukaryota</taxon>
        <taxon>Viridiplantae</taxon>
        <taxon>Streptophyta</taxon>
        <taxon>Embryophyta</taxon>
        <taxon>Tracheophyta</taxon>
        <taxon>Spermatophyta</taxon>
        <taxon>Magnoliopsida</taxon>
        <taxon>Ranunculales</taxon>
        <taxon>Menispermaceae</taxon>
        <taxon>Menispermoideae</taxon>
        <taxon>Cissampelideae</taxon>
        <taxon>Stephania</taxon>
    </lineage>
</organism>
<dbReference type="AlphaFoldDB" id="A0AAP0JA95"/>
<protein>
    <submittedName>
        <fullName evidence="1">Uncharacterized protein</fullName>
    </submittedName>
</protein>
<reference evidence="1 2" key="1">
    <citation type="submission" date="2024-01" db="EMBL/GenBank/DDBJ databases">
        <title>Genome assemblies of Stephania.</title>
        <authorList>
            <person name="Yang L."/>
        </authorList>
    </citation>
    <scope>NUCLEOTIDE SEQUENCE [LARGE SCALE GENOMIC DNA]</scope>
    <source>
        <strain evidence="1">QJT</strain>
        <tissue evidence="1">Leaf</tissue>
    </source>
</reference>
<sequence length="114" mass="12902">MKGKYVRENHCGHAVLTSSLASGVWRTICKLWPTFLEGITLRLGNGASVKFWIDQWVEGQGRLLPFALKELTKEDLNASVNEFITVDGRWNWTKLRNNLPTWGGGRGRFDVVAL</sequence>
<comment type="caution">
    <text evidence="1">The sequence shown here is derived from an EMBL/GenBank/DDBJ whole genome shotgun (WGS) entry which is preliminary data.</text>
</comment>
<dbReference type="EMBL" id="JBBNAE010000004">
    <property type="protein sequence ID" value="KAK9130409.1"/>
    <property type="molecule type" value="Genomic_DNA"/>
</dbReference>